<feature type="compositionally biased region" description="Pro residues" evidence="1">
    <location>
        <begin position="1"/>
        <end position="11"/>
    </location>
</feature>
<feature type="compositionally biased region" description="Polar residues" evidence="1">
    <location>
        <begin position="41"/>
        <end position="55"/>
    </location>
</feature>
<feature type="compositionally biased region" description="Polar residues" evidence="1">
    <location>
        <begin position="299"/>
        <end position="318"/>
    </location>
</feature>
<protein>
    <submittedName>
        <fullName evidence="2">Uncharacterized protein</fullName>
    </submittedName>
</protein>
<dbReference type="Proteomes" id="UP000002035">
    <property type="component" value="Unassembled WGS sequence"/>
</dbReference>
<dbReference type="GeneID" id="9226642"/>
<keyword evidence="3" id="KW-1185">Reference proteome</keyword>
<gene>
    <name evidence="2" type="ORF">MCYG_00816</name>
</gene>
<sequence>MSLVPSAPPRPALLNKTTNALLSPRSHNSEPDMGPGVDVCKQTNNNTPSSPSQVVGQKRSIDQVDVDLHRPSTATSSFNSQNKREDEFYIYDESTHSSMDVDKEASFLQYSHKASDGQEKGIEKGCSQESTSMSSLLNLSFESDGGNCNNNNINNTNNTKVNSLSNSLKRPQKVARQQTISSSTIPTDPAARKLFIQQKAGLLREKVQTAMKNIKDHSEIDRRLMELEAQSRRSCNTPSSLGQQQKPSSSHAETGVDVTPKAKPGPSTDPTTQRGDKMGVDNDSTPKQQKVAPQAGASERSQPADSHPPQQQVVSNTGGLVIIDRDGSCSVERMMARAKKETAVDGLLKLMKTTAEYDGLDEWSG</sequence>
<dbReference type="OrthoDB" id="5345625at2759"/>
<proteinExistence type="predicted"/>
<feature type="region of interest" description="Disordered" evidence="1">
    <location>
        <begin position="1"/>
        <end position="57"/>
    </location>
</feature>
<dbReference type="RefSeq" id="XP_002850712.1">
    <property type="nucleotide sequence ID" value="XM_002850666.1"/>
</dbReference>
<evidence type="ECO:0000313" key="2">
    <source>
        <dbReference type="EMBL" id="EEQ27928.1"/>
    </source>
</evidence>
<dbReference type="HOGENOM" id="CLU_064752_0_0_1"/>
<evidence type="ECO:0000256" key="1">
    <source>
        <dbReference type="SAM" id="MobiDB-lite"/>
    </source>
</evidence>
<dbReference type="STRING" id="554155.C5FDF4"/>
<dbReference type="AlphaFoldDB" id="C5FDF4"/>
<dbReference type="OMA" id="MNSTSVQ"/>
<evidence type="ECO:0000313" key="3">
    <source>
        <dbReference type="Proteomes" id="UP000002035"/>
    </source>
</evidence>
<reference evidence="3" key="1">
    <citation type="journal article" date="2012" name="MBio">
        <title>Comparative genome analysis of Trichophyton rubrum and related dermatophytes reveals candidate genes involved in infection.</title>
        <authorList>
            <person name="Martinez D.A."/>
            <person name="Oliver B.G."/>
            <person name="Graeser Y."/>
            <person name="Goldberg J.M."/>
            <person name="Li W."/>
            <person name="Martinez-Rossi N.M."/>
            <person name="Monod M."/>
            <person name="Shelest E."/>
            <person name="Barton R.C."/>
            <person name="Birch E."/>
            <person name="Brakhage A.A."/>
            <person name="Chen Z."/>
            <person name="Gurr S.J."/>
            <person name="Heiman D."/>
            <person name="Heitman J."/>
            <person name="Kosti I."/>
            <person name="Rossi A."/>
            <person name="Saif S."/>
            <person name="Samalova M."/>
            <person name="Saunders C.W."/>
            <person name="Shea T."/>
            <person name="Summerbell R.C."/>
            <person name="Xu J."/>
            <person name="Young S."/>
            <person name="Zeng Q."/>
            <person name="Birren B.W."/>
            <person name="Cuomo C.A."/>
            <person name="White T.C."/>
        </authorList>
    </citation>
    <scope>NUCLEOTIDE SEQUENCE [LARGE SCALE GENOMIC DNA]</scope>
    <source>
        <strain evidence="3">ATCC MYA-4605 / CBS 113480</strain>
    </source>
</reference>
<name>C5FDF4_ARTOC</name>
<organism evidence="2 3">
    <name type="scientific">Arthroderma otae (strain ATCC MYA-4605 / CBS 113480)</name>
    <name type="common">Microsporum canis</name>
    <dbReference type="NCBI Taxonomy" id="554155"/>
    <lineage>
        <taxon>Eukaryota</taxon>
        <taxon>Fungi</taxon>
        <taxon>Dikarya</taxon>
        <taxon>Ascomycota</taxon>
        <taxon>Pezizomycotina</taxon>
        <taxon>Eurotiomycetes</taxon>
        <taxon>Eurotiomycetidae</taxon>
        <taxon>Onygenales</taxon>
        <taxon>Arthrodermataceae</taxon>
        <taxon>Microsporum</taxon>
    </lineage>
</organism>
<dbReference type="EMBL" id="DS995701">
    <property type="protein sequence ID" value="EEQ27928.1"/>
    <property type="molecule type" value="Genomic_DNA"/>
</dbReference>
<feature type="compositionally biased region" description="Polar residues" evidence="1">
    <location>
        <begin position="232"/>
        <end position="252"/>
    </location>
</feature>
<feature type="region of interest" description="Disordered" evidence="1">
    <location>
        <begin position="230"/>
        <end position="319"/>
    </location>
</feature>
<accession>C5FDF4</accession>
<dbReference type="eggNOG" id="ENOG502RNSD">
    <property type="taxonomic scope" value="Eukaryota"/>
</dbReference>
<dbReference type="VEuPathDB" id="FungiDB:MCYG_00816"/>